<name>E9GX44_DAPPU</name>
<evidence type="ECO:0008006" key="3">
    <source>
        <dbReference type="Google" id="ProtNLM"/>
    </source>
</evidence>
<accession>E9GX44</accession>
<dbReference type="AlphaFoldDB" id="E9GX44"/>
<organism evidence="1 2">
    <name type="scientific">Daphnia pulex</name>
    <name type="common">Water flea</name>
    <dbReference type="NCBI Taxonomy" id="6669"/>
    <lineage>
        <taxon>Eukaryota</taxon>
        <taxon>Metazoa</taxon>
        <taxon>Ecdysozoa</taxon>
        <taxon>Arthropoda</taxon>
        <taxon>Crustacea</taxon>
        <taxon>Branchiopoda</taxon>
        <taxon>Diplostraca</taxon>
        <taxon>Cladocera</taxon>
        <taxon>Anomopoda</taxon>
        <taxon>Daphniidae</taxon>
        <taxon>Daphnia</taxon>
    </lineage>
</organism>
<sequence length="101" mass="11517">MKYPKRAYPFRLYKAMVLDQIENKICVLWSYGGGEYFGKEFEDYLESKGIRHESSIIQPKMTEDTVNCLTAKHSACRVVAKIVQLGAEVNQRDNKANPPCG</sequence>
<dbReference type="EMBL" id="GL732572">
    <property type="protein sequence ID" value="EFX75927.1"/>
    <property type="molecule type" value="Genomic_DNA"/>
</dbReference>
<proteinExistence type="predicted"/>
<dbReference type="KEGG" id="dpx:DAPPUDRAFT_249693"/>
<gene>
    <name evidence="1" type="ORF">DAPPUDRAFT_249693</name>
</gene>
<evidence type="ECO:0000313" key="2">
    <source>
        <dbReference type="Proteomes" id="UP000000305"/>
    </source>
</evidence>
<reference evidence="1 2" key="1">
    <citation type="journal article" date="2011" name="Science">
        <title>The ecoresponsive genome of Daphnia pulex.</title>
        <authorList>
            <person name="Colbourne J.K."/>
            <person name="Pfrender M.E."/>
            <person name="Gilbert D."/>
            <person name="Thomas W.K."/>
            <person name="Tucker A."/>
            <person name="Oakley T.H."/>
            <person name="Tokishita S."/>
            <person name="Aerts A."/>
            <person name="Arnold G.J."/>
            <person name="Basu M.K."/>
            <person name="Bauer D.J."/>
            <person name="Caceres C.E."/>
            <person name="Carmel L."/>
            <person name="Casola C."/>
            <person name="Choi J.H."/>
            <person name="Detter J.C."/>
            <person name="Dong Q."/>
            <person name="Dusheyko S."/>
            <person name="Eads B.D."/>
            <person name="Frohlich T."/>
            <person name="Geiler-Samerotte K.A."/>
            <person name="Gerlach D."/>
            <person name="Hatcher P."/>
            <person name="Jogdeo S."/>
            <person name="Krijgsveld J."/>
            <person name="Kriventseva E.V."/>
            <person name="Kultz D."/>
            <person name="Laforsch C."/>
            <person name="Lindquist E."/>
            <person name="Lopez J."/>
            <person name="Manak J.R."/>
            <person name="Muller J."/>
            <person name="Pangilinan J."/>
            <person name="Patwardhan R.P."/>
            <person name="Pitluck S."/>
            <person name="Pritham E.J."/>
            <person name="Rechtsteiner A."/>
            <person name="Rho M."/>
            <person name="Rogozin I.B."/>
            <person name="Sakarya O."/>
            <person name="Salamov A."/>
            <person name="Schaack S."/>
            <person name="Shapiro H."/>
            <person name="Shiga Y."/>
            <person name="Skalitzky C."/>
            <person name="Smith Z."/>
            <person name="Souvorov A."/>
            <person name="Sung W."/>
            <person name="Tang Z."/>
            <person name="Tsuchiya D."/>
            <person name="Tu H."/>
            <person name="Vos H."/>
            <person name="Wang M."/>
            <person name="Wolf Y.I."/>
            <person name="Yamagata H."/>
            <person name="Yamada T."/>
            <person name="Ye Y."/>
            <person name="Shaw J.R."/>
            <person name="Andrews J."/>
            <person name="Crease T.J."/>
            <person name="Tang H."/>
            <person name="Lucas S.M."/>
            <person name="Robertson H.M."/>
            <person name="Bork P."/>
            <person name="Koonin E.V."/>
            <person name="Zdobnov E.M."/>
            <person name="Grigoriev I.V."/>
            <person name="Lynch M."/>
            <person name="Boore J.L."/>
        </authorList>
    </citation>
    <scope>NUCLEOTIDE SEQUENCE [LARGE SCALE GENOMIC DNA]</scope>
</reference>
<keyword evidence="2" id="KW-1185">Reference proteome</keyword>
<evidence type="ECO:0000313" key="1">
    <source>
        <dbReference type="EMBL" id="EFX75927.1"/>
    </source>
</evidence>
<dbReference type="HOGENOM" id="CLU_2294460_0_0_1"/>
<protein>
    <recommendedName>
        <fullName evidence="3">Integrase catalytic domain-containing protein</fullName>
    </recommendedName>
</protein>
<dbReference type="InParanoid" id="E9GX44"/>
<dbReference type="Proteomes" id="UP000000305">
    <property type="component" value="Unassembled WGS sequence"/>
</dbReference>